<dbReference type="Proteomes" id="UP001314205">
    <property type="component" value="Unassembled WGS sequence"/>
</dbReference>
<organism evidence="1 2">
    <name type="scientific">Parnassius mnemosyne</name>
    <name type="common">clouded apollo</name>
    <dbReference type="NCBI Taxonomy" id="213953"/>
    <lineage>
        <taxon>Eukaryota</taxon>
        <taxon>Metazoa</taxon>
        <taxon>Ecdysozoa</taxon>
        <taxon>Arthropoda</taxon>
        <taxon>Hexapoda</taxon>
        <taxon>Insecta</taxon>
        <taxon>Pterygota</taxon>
        <taxon>Neoptera</taxon>
        <taxon>Endopterygota</taxon>
        <taxon>Lepidoptera</taxon>
        <taxon>Glossata</taxon>
        <taxon>Ditrysia</taxon>
        <taxon>Papilionoidea</taxon>
        <taxon>Papilionidae</taxon>
        <taxon>Parnassiinae</taxon>
        <taxon>Parnassini</taxon>
        <taxon>Parnassius</taxon>
        <taxon>Driopa</taxon>
    </lineage>
</organism>
<dbReference type="PANTHER" id="PTHR47331:SF4">
    <property type="entry name" value="PEPTIDASE S1 DOMAIN-CONTAINING PROTEIN"/>
    <property type="match status" value="1"/>
</dbReference>
<dbReference type="InterPro" id="IPR008042">
    <property type="entry name" value="Retrotrans_Pao"/>
</dbReference>
<gene>
    <name evidence="1" type="ORF">PARMNEM_LOCUS16884</name>
</gene>
<dbReference type="PANTHER" id="PTHR47331">
    <property type="entry name" value="PHD-TYPE DOMAIN-CONTAINING PROTEIN"/>
    <property type="match status" value="1"/>
</dbReference>
<dbReference type="Pfam" id="PF05380">
    <property type="entry name" value="Peptidase_A17"/>
    <property type="match status" value="1"/>
</dbReference>
<protein>
    <submittedName>
        <fullName evidence="1">Uncharacterized protein</fullName>
    </submittedName>
</protein>
<accession>A0AAV1LRB1</accession>
<dbReference type="AlphaFoldDB" id="A0AAV1LRB1"/>
<reference evidence="1 2" key="1">
    <citation type="submission" date="2023-11" db="EMBL/GenBank/DDBJ databases">
        <authorList>
            <person name="Hedman E."/>
            <person name="Englund M."/>
            <person name="Stromberg M."/>
            <person name="Nyberg Akerstrom W."/>
            <person name="Nylinder S."/>
            <person name="Jareborg N."/>
            <person name="Kallberg Y."/>
            <person name="Kronander E."/>
        </authorList>
    </citation>
    <scope>NUCLEOTIDE SEQUENCE [LARGE SCALE GENOMIC DNA]</scope>
</reference>
<name>A0AAV1LRB1_9NEOP</name>
<evidence type="ECO:0000313" key="2">
    <source>
        <dbReference type="Proteomes" id="UP001314205"/>
    </source>
</evidence>
<comment type="caution">
    <text evidence="1">The sequence shown here is derived from an EMBL/GenBank/DDBJ whole genome shotgun (WGS) entry which is preliminary data.</text>
</comment>
<dbReference type="EMBL" id="CAVLGL010000095">
    <property type="protein sequence ID" value="CAK1597756.1"/>
    <property type="molecule type" value="Genomic_DNA"/>
</dbReference>
<sequence length="234" mass="26637">MDDLMTGCQSIEEGIVVYKEMKDLMRMGGFQLQKWGSSSQELLEKIGENKGNKNQKKRVDIGVEKEVKEVTKVLGLNWNSELDNFEYLVKLPAVSTPLTKRKVVADIARLFDPLGWISPVIISAKVIIQKLWMSGIEWDQELPDKLLQEWIAYRGSLIDLSGFTIPRWIYTRDNNERVELHGFSDASCHAYAAVVYLRVINNTGEIYTSLITSKTKVAPIIQRSIPLNCVEQNC</sequence>
<proteinExistence type="predicted"/>
<evidence type="ECO:0000313" key="1">
    <source>
        <dbReference type="EMBL" id="CAK1597756.1"/>
    </source>
</evidence>
<keyword evidence="2" id="KW-1185">Reference proteome</keyword>